<accession>A0ABZ0TPL4</accession>
<gene>
    <name evidence="1" type="ORF">SNE25_04825</name>
</gene>
<protein>
    <submittedName>
        <fullName evidence="1">Uncharacterized protein</fullName>
    </submittedName>
</protein>
<reference evidence="1 2" key="1">
    <citation type="submission" date="2023-11" db="EMBL/GenBank/DDBJ databases">
        <title>Analysis of the Genomes of Mucilaginibacter gossypii cycad 4 and M. sabulilitoris SNA2: microbes with the potential for plant growth promotion.</title>
        <authorList>
            <person name="Hirsch A.M."/>
            <person name="Humm E."/>
            <person name="Rubbi M."/>
            <person name="Del Vecchio G."/>
            <person name="Ha S.M."/>
            <person name="Pellegrini M."/>
            <person name="Gunsalus R.P."/>
        </authorList>
    </citation>
    <scope>NUCLEOTIDE SEQUENCE [LARGE SCALE GENOMIC DNA]</scope>
    <source>
        <strain evidence="1 2">SNA2</strain>
    </source>
</reference>
<dbReference type="Proteomes" id="UP001324380">
    <property type="component" value="Chromosome"/>
</dbReference>
<organism evidence="1 2">
    <name type="scientific">Mucilaginibacter sabulilitoris</name>
    <dbReference type="NCBI Taxonomy" id="1173583"/>
    <lineage>
        <taxon>Bacteria</taxon>
        <taxon>Pseudomonadati</taxon>
        <taxon>Bacteroidota</taxon>
        <taxon>Sphingobacteriia</taxon>
        <taxon>Sphingobacteriales</taxon>
        <taxon>Sphingobacteriaceae</taxon>
        <taxon>Mucilaginibacter</taxon>
    </lineage>
</organism>
<name>A0ABZ0TPL4_9SPHI</name>
<dbReference type="EMBL" id="CP139558">
    <property type="protein sequence ID" value="WPU94842.1"/>
    <property type="molecule type" value="Genomic_DNA"/>
</dbReference>
<sequence length="114" mass="13189">MGVQKLENRVRNVQILKKTSRRDGFYEFYKNKGVNCTTLNKGQFGFEITSSGSGFTFISCSRDTNASPIIIIGPFAFCRKKIIKQTDLNLSETDTEHLINCFYNNYKKYEKLYC</sequence>
<proteinExistence type="predicted"/>
<keyword evidence="2" id="KW-1185">Reference proteome</keyword>
<dbReference type="RefSeq" id="WP_321563957.1">
    <property type="nucleotide sequence ID" value="NZ_CP139558.1"/>
</dbReference>
<evidence type="ECO:0000313" key="1">
    <source>
        <dbReference type="EMBL" id="WPU94842.1"/>
    </source>
</evidence>
<evidence type="ECO:0000313" key="2">
    <source>
        <dbReference type="Proteomes" id="UP001324380"/>
    </source>
</evidence>